<dbReference type="GeneID" id="41331246"/>
<dbReference type="RefSeq" id="WP_147664334.1">
    <property type="nucleotide sequence ID" value="NZ_CP042905.2"/>
</dbReference>
<gene>
    <name evidence="2" type="ORF">DSAG12_03278</name>
</gene>
<feature type="region of interest" description="Disordered" evidence="1">
    <location>
        <begin position="437"/>
        <end position="479"/>
    </location>
</feature>
<organism evidence="2 3">
    <name type="scientific">Promethearchaeum syntrophicum</name>
    <dbReference type="NCBI Taxonomy" id="2594042"/>
    <lineage>
        <taxon>Archaea</taxon>
        <taxon>Promethearchaeati</taxon>
        <taxon>Promethearchaeota</taxon>
        <taxon>Promethearchaeia</taxon>
        <taxon>Promethearchaeales</taxon>
        <taxon>Promethearchaeaceae</taxon>
        <taxon>Promethearchaeum</taxon>
    </lineage>
</organism>
<dbReference type="PANTHER" id="PTHR47771:SF14">
    <property type="entry name" value="RH73259P"/>
    <property type="match status" value="1"/>
</dbReference>
<feature type="compositionally biased region" description="Polar residues" evidence="1">
    <location>
        <begin position="676"/>
        <end position="685"/>
    </location>
</feature>
<feature type="region of interest" description="Disordered" evidence="1">
    <location>
        <begin position="507"/>
        <end position="536"/>
    </location>
</feature>
<sequence length="747" mass="83820">MKINEFMETIEPLLLENISISWNLYHNFENPPDETKIEGKFNIGVFPAESIKFEENASAIFEIKNPFPDIKFENKQKNYSVTLPSHRILTASLEEEKVVFTFMPHGIKSLEGFPTNKPISWGKCTIIGDTDIKSKILKILIQILFVNQEFPRSRCDSCKGLKMLVGDSVSEHDAELFDHQLICYDCLQGAESFFINLSSKITELETENSINLPREQLFQLIEGGIELADSLNNEKLHSEFLYFQALLKSKDENPQMVQESLELLEEIVIFSSSWKYNKLQEKSEKLKSKIQTKISAIKPDKEVTIKDKKEPHEKADDPVQVGIKLLQKAKLFEQQGKYQESVYCIKRASKPLVDSGVWSAADFEKAKQEIFRLTNLIEIVPLEPDEDEESKPIDEGVPAPVEEEVPTPFEEEFPASVEEIAPTPVEEEVPAPVEEIAPTPVEEEVPAPVEEEVPAPIEEEVPAPIEEEVPAPIEEEVPAPVEEIAPAPIEEGVPAPIEEGVPAPVEEEVPTPFEEVPAPVEEVVPETSEEEPISGSIEDIMKKIKKSNIQNLTLKPVKAPTPIKTFENSLQDDEFEGSKDIPSLLQEETGHKKLENDIKNLIEQQSSEDNKFTIKPVISSEESPISKTDTNSNEILTSKGIKEEKIEIKPIKVAEKIVDPPNKSAMSYNMFGVPNRGSNNKSQPTIVKDSEKQPSSQGSAVSQKTSIPKRRTRRRLSQASGTKTKVKICPMCAKLKCTCGYMDKVKK</sequence>
<evidence type="ECO:0000313" key="3">
    <source>
        <dbReference type="Proteomes" id="UP000321408"/>
    </source>
</evidence>
<evidence type="ECO:0000313" key="2">
    <source>
        <dbReference type="EMBL" id="QEE17441.1"/>
    </source>
</evidence>
<feature type="region of interest" description="Disordered" evidence="1">
    <location>
        <begin position="662"/>
        <end position="725"/>
    </location>
</feature>
<feature type="compositionally biased region" description="Polar residues" evidence="1">
    <location>
        <begin position="693"/>
        <end position="706"/>
    </location>
</feature>
<evidence type="ECO:0000256" key="1">
    <source>
        <dbReference type="SAM" id="MobiDB-lite"/>
    </source>
</evidence>
<dbReference type="EMBL" id="CP042905">
    <property type="protein sequence ID" value="QEE17441.1"/>
    <property type="molecule type" value="Genomic_DNA"/>
</dbReference>
<dbReference type="Proteomes" id="UP000321408">
    <property type="component" value="Chromosome"/>
</dbReference>
<keyword evidence="3" id="KW-1185">Reference proteome</keyword>
<feature type="compositionally biased region" description="Basic residues" evidence="1">
    <location>
        <begin position="707"/>
        <end position="716"/>
    </location>
</feature>
<accession>A0A5B9DEL8</accession>
<protein>
    <submittedName>
        <fullName evidence="2">Uncharacterized protein</fullName>
    </submittedName>
</protein>
<feature type="compositionally biased region" description="Low complexity" evidence="1">
    <location>
        <begin position="507"/>
        <end position="522"/>
    </location>
</feature>
<dbReference type="PANTHER" id="PTHR47771">
    <property type="entry name" value="LD27203P-RELATED"/>
    <property type="match status" value="1"/>
</dbReference>
<proteinExistence type="predicted"/>
<feature type="compositionally biased region" description="Acidic residues" evidence="1">
    <location>
        <begin position="523"/>
        <end position="532"/>
    </location>
</feature>
<feature type="compositionally biased region" description="Acidic residues" evidence="1">
    <location>
        <begin position="441"/>
        <end position="477"/>
    </location>
</feature>
<dbReference type="AlphaFoldDB" id="A0A5B9DEL8"/>
<name>A0A5B9DEL8_9ARCH</name>
<dbReference type="KEGG" id="psyt:DSAG12_03278"/>
<reference evidence="2 3" key="2">
    <citation type="journal article" date="2024" name="Int. J. Syst. Evol. Microbiol.">
        <title>Promethearchaeum syntrophicum gen. nov., sp. nov., an anaerobic, obligately syntrophic archaeon, the first isolate of the lineage 'Asgard' archaea, and proposal of the new archaeal phylum Promethearchaeota phyl. nov. and kingdom Promethearchaeati regn. nov.</title>
        <authorList>
            <person name="Imachi H."/>
            <person name="Nobu M.K."/>
            <person name="Kato S."/>
            <person name="Takaki Y."/>
            <person name="Miyazaki M."/>
            <person name="Miyata M."/>
            <person name="Ogawara M."/>
            <person name="Saito Y."/>
            <person name="Sakai S."/>
            <person name="Tahara Y.O."/>
            <person name="Takano Y."/>
            <person name="Tasumi E."/>
            <person name="Uematsu K."/>
            <person name="Yoshimura T."/>
            <person name="Itoh T."/>
            <person name="Ohkuma M."/>
            <person name="Takai K."/>
        </authorList>
    </citation>
    <scope>NUCLEOTIDE SEQUENCE [LARGE SCALE GENOMIC DNA]</scope>
    <source>
        <strain evidence="2 3">MK-D1</strain>
    </source>
</reference>
<feature type="region of interest" description="Disordered" evidence="1">
    <location>
        <begin position="615"/>
        <end position="641"/>
    </location>
</feature>
<feature type="region of interest" description="Disordered" evidence="1">
    <location>
        <begin position="568"/>
        <end position="592"/>
    </location>
</feature>
<reference evidence="2 3" key="1">
    <citation type="journal article" date="2020" name="Nature">
        <title>Isolation of an archaeon at the prokaryote-eukaryote interface.</title>
        <authorList>
            <person name="Imachi H."/>
            <person name="Nobu M.K."/>
            <person name="Nakahara N."/>
            <person name="Morono Y."/>
            <person name="Ogawara M."/>
            <person name="Takaki Y."/>
            <person name="Takano Y."/>
            <person name="Uematsu K."/>
            <person name="Ikuta T."/>
            <person name="Ito M."/>
            <person name="Matsui Y."/>
            <person name="Miyazaki M."/>
            <person name="Murata K."/>
            <person name="Saito Y."/>
            <person name="Sakai S."/>
            <person name="Song C."/>
            <person name="Tasumi E."/>
            <person name="Yamanaka Y."/>
            <person name="Yamaguchi T."/>
            <person name="Kamagata Y."/>
            <person name="Tamaki H."/>
            <person name="Takai K."/>
        </authorList>
    </citation>
    <scope>NUCLEOTIDE SEQUENCE [LARGE SCALE GENOMIC DNA]</scope>
    <source>
        <strain evidence="2 3">MK-D1</strain>
    </source>
</reference>
<feature type="compositionally biased region" description="Polar residues" evidence="1">
    <location>
        <begin position="620"/>
        <end position="636"/>
    </location>
</feature>